<dbReference type="CDD" id="cd14859">
    <property type="entry name" value="PMEI_like"/>
    <property type="match status" value="1"/>
</dbReference>
<dbReference type="NCBIfam" id="TIGR01614">
    <property type="entry name" value="PME_inhib"/>
    <property type="match status" value="1"/>
</dbReference>
<dbReference type="SUPFAM" id="SSF101148">
    <property type="entry name" value="Plant invertase/pectin methylesterase inhibitor"/>
    <property type="match status" value="1"/>
</dbReference>
<evidence type="ECO:0000256" key="3">
    <source>
        <dbReference type="ARBA" id="ARBA00038471"/>
    </source>
</evidence>
<proteinExistence type="inferred from homology"/>
<dbReference type="InterPro" id="IPR035513">
    <property type="entry name" value="Invertase/methylesterase_inhib"/>
</dbReference>
<dbReference type="AlphaFoldDB" id="A0ABD1R9E8"/>
<accession>A0ABD1R9E8</accession>
<dbReference type="PANTHER" id="PTHR35357">
    <property type="entry name" value="OS02G0537100 PROTEIN"/>
    <property type="match status" value="1"/>
</dbReference>
<dbReference type="Gene3D" id="1.20.140.40">
    <property type="entry name" value="Invertase/pectin methylesterase inhibitor family protein"/>
    <property type="match status" value="1"/>
</dbReference>
<keyword evidence="1 4" id="KW-0732">Signal</keyword>
<gene>
    <name evidence="6" type="ORF">Fot_45263</name>
</gene>
<dbReference type="PANTHER" id="PTHR35357:SF8">
    <property type="entry name" value="OS01G0111000 PROTEIN"/>
    <property type="match status" value="1"/>
</dbReference>
<dbReference type="SMART" id="SM00856">
    <property type="entry name" value="PMEI"/>
    <property type="match status" value="1"/>
</dbReference>
<evidence type="ECO:0000313" key="7">
    <source>
        <dbReference type="Proteomes" id="UP001604277"/>
    </source>
</evidence>
<organism evidence="6 7">
    <name type="scientific">Forsythia ovata</name>
    <dbReference type="NCBI Taxonomy" id="205694"/>
    <lineage>
        <taxon>Eukaryota</taxon>
        <taxon>Viridiplantae</taxon>
        <taxon>Streptophyta</taxon>
        <taxon>Embryophyta</taxon>
        <taxon>Tracheophyta</taxon>
        <taxon>Spermatophyta</taxon>
        <taxon>Magnoliopsida</taxon>
        <taxon>eudicotyledons</taxon>
        <taxon>Gunneridae</taxon>
        <taxon>Pentapetalae</taxon>
        <taxon>asterids</taxon>
        <taxon>lamiids</taxon>
        <taxon>Lamiales</taxon>
        <taxon>Oleaceae</taxon>
        <taxon>Forsythieae</taxon>
        <taxon>Forsythia</taxon>
    </lineage>
</organism>
<evidence type="ECO:0000256" key="2">
    <source>
        <dbReference type="ARBA" id="ARBA00023157"/>
    </source>
</evidence>
<sequence>MAISASLPFFFLTFSLHCSTSIFPSSISASSDLNSSQLANQICKNTPNFSFCQAAIFSDPRASAADRYVLSYIAFGQAYRNATSTKNYIGFSLKSIKADANMTISSGMQKCQGFYEDAIRALSEVLNNLDSESFYGLDKAAIDVESSIRACEASFSGQSPMSQENQNLMQLLKTCHAVSQLYEYN</sequence>
<dbReference type="InterPro" id="IPR006501">
    <property type="entry name" value="Pectinesterase_inhib_dom"/>
</dbReference>
<evidence type="ECO:0000259" key="5">
    <source>
        <dbReference type="SMART" id="SM00856"/>
    </source>
</evidence>
<evidence type="ECO:0000256" key="4">
    <source>
        <dbReference type="SAM" id="SignalP"/>
    </source>
</evidence>
<dbReference type="Pfam" id="PF04043">
    <property type="entry name" value="PMEI"/>
    <property type="match status" value="1"/>
</dbReference>
<keyword evidence="2" id="KW-1015">Disulfide bond</keyword>
<evidence type="ECO:0000256" key="1">
    <source>
        <dbReference type="ARBA" id="ARBA00022729"/>
    </source>
</evidence>
<reference evidence="7" key="1">
    <citation type="submission" date="2024-07" db="EMBL/GenBank/DDBJ databases">
        <title>Two chromosome-level genome assemblies of Korean endemic species Abeliophyllum distichum and Forsythia ovata (Oleaceae).</title>
        <authorList>
            <person name="Jang H."/>
        </authorList>
    </citation>
    <scope>NUCLEOTIDE SEQUENCE [LARGE SCALE GENOMIC DNA]</scope>
</reference>
<comment type="similarity">
    <text evidence="3">Belongs to the PMEI family.</text>
</comment>
<feature type="signal peptide" evidence="4">
    <location>
        <begin position="1"/>
        <end position="21"/>
    </location>
</feature>
<comment type="caution">
    <text evidence="6">The sequence shown here is derived from an EMBL/GenBank/DDBJ whole genome shotgun (WGS) entry which is preliminary data.</text>
</comment>
<protein>
    <submittedName>
        <fullName evidence="6">Cell wall/vacuolar inhibitor of fructosidase 2</fullName>
    </submittedName>
</protein>
<dbReference type="EMBL" id="JBFOLJ010000013">
    <property type="protein sequence ID" value="KAL2483819.1"/>
    <property type="molecule type" value="Genomic_DNA"/>
</dbReference>
<dbReference type="Proteomes" id="UP001604277">
    <property type="component" value="Unassembled WGS sequence"/>
</dbReference>
<name>A0ABD1R9E8_9LAMI</name>
<keyword evidence="7" id="KW-1185">Reference proteome</keyword>
<evidence type="ECO:0000313" key="6">
    <source>
        <dbReference type="EMBL" id="KAL2483819.1"/>
    </source>
</evidence>
<feature type="chain" id="PRO_5044862563" evidence="4">
    <location>
        <begin position="22"/>
        <end position="185"/>
    </location>
</feature>
<feature type="domain" description="Pectinesterase inhibitor" evidence="5">
    <location>
        <begin position="34"/>
        <end position="178"/>
    </location>
</feature>